<comment type="caution">
    <text evidence="2">The sequence shown here is derived from an EMBL/GenBank/DDBJ whole genome shotgun (WGS) entry which is preliminary data.</text>
</comment>
<organism evidence="2 3">
    <name type="scientific">Microbacterium mangrovi</name>
    <dbReference type="NCBI Taxonomy" id="1348253"/>
    <lineage>
        <taxon>Bacteria</taxon>
        <taxon>Bacillati</taxon>
        <taxon>Actinomycetota</taxon>
        <taxon>Actinomycetes</taxon>
        <taxon>Micrococcales</taxon>
        <taxon>Microbacteriaceae</taxon>
        <taxon>Microbacterium</taxon>
    </lineage>
</organism>
<proteinExistence type="predicted"/>
<dbReference type="EMBL" id="JTDK01000010">
    <property type="protein sequence ID" value="KHK97473.1"/>
    <property type="molecule type" value="Genomic_DNA"/>
</dbReference>
<dbReference type="Gene3D" id="3.30.200.20">
    <property type="entry name" value="Phosphorylase Kinase, domain 1"/>
    <property type="match status" value="1"/>
</dbReference>
<evidence type="ECO:0000259" key="1">
    <source>
        <dbReference type="Pfam" id="PF01636"/>
    </source>
</evidence>
<feature type="domain" description="Aminoglycoside phosphotransferase" evidence="1">
    <location>
        <begin position="37"/>
        <end position="271"/>
    </location>
</feature>
<dbReference type="OrthoDB" id="9797603at2"/>
<dbReference type="Pfam" id="PF01636">
    <property type="entry name" value="APH"/>
    <property type="match status" value="1"/>
</dbReference>
<dbReference type="PANTHER" id="PTHR21310">
    <property type="entry name" value="AMINOGLYCOSIDE PHOSPHOTRANSFERASE-RELATED-RELATED"/>
    <property type="match status" value="1"/>
</dbReference>
<reference evidence="2 3" key="1">
    <citation type="submission" date="2014-11" db="EMBL/GenBank/DDBJ databases">
        <title>Genome sequence of Microbacterium mangrovi MUSC 115(T).</title>
        <authorList>
            <person name="Lee L.-H."/>
        </authorList>
    </citation>
    <scope>NUCLEOTIDE SEQUENCE [LARGE SCALE GENOMIC DNA]</scope>
    <source>
        <strain evidence="2 3">MUSC 115</strain>
    </source>
</reference>
<dbReference type="STRING" id="1348253.LK09_12015"/>
<protein>
    <recommendedName>
        <fullName evidence="1">Aminoglycoside phosphotransferase domain-containing protein</fullName>
    </recommendedName>
</protein>
<name>A0A0B2A6S1_9MICO</name>
<keyword evidence="3" id="KW-1185">Reference proteome</keyword>
<dbReference type="Proteomes" id="UP000031030">
    <property type="component" value="Unassembled WGS sequence"/>
</dbReference>
<accession>A0A0B2A6S1</accession>
<dbReference type="AlphaFoldDB" id="A0A0B2A6S1"/>
<dbReference type="SUPFAM" id="SSF56112">
    <property type="entry name" value="Protein kinase-like (PK-like)"/>
    <property type="match status" value="1"/>
</dbReference>
<dbReference type="InterPro" id="IPR011009">
    <property type="entry name" value="Kinase-like_dom_sf"/>
</dbReference>
<dbReference type="PANTHER" id="PTHR21310:SF42">
    <property type="entry name" value="BIFUNCTIONAL AAC_APH"/>
    <property type="match status" value="1"/>
</dbReference>
<dbReference type="Gene3D" id="3.90.1200.10">
    <property type="match status" value="1"/>
</dbReference>
<gene>
    <name evidence="2" type="ORF">LK09_12015</name>
</gene>
<dbReference type="RefSeq" id="WP_039399517.1">
    <property type="nucleotide sequence ID" value="NZ_JTDK01000010.1"/>
</dbReference>
<dbReference type="InterPro" id="IPR002575">
    <property type="entry name" value="Aminoglycoside_PTrfase"/>
</dbReference>
<sequence>MAVKPAAEVHIDHTLVRRLVETQASDLISPGSRIAHVDEGWDCSVWRIGDRHAARLPRRAAAADLTVNEHRFLHPIADRLRDAGLGSPVPLVHGRPDAGYPWSWSVVPWFDGTPGIGIPRETRSGWAERLAAGVAAVHRPAAPGYPRNPVRGVPLVERAPVVEERFASAHASGRSSPATLDALHRAWRRGLAAPPWDGDPVWIHGDLHPGNIIARNAELVALIDFGDLTAGDPASDLATAWLTFDEDGRAAFRRALDGRYDAATWTRARAWAAALSVLLQQSDDDPLYARLAADAAAEIEGDIAGT</sequence>
<evidence type="ECO:0000313" key="3">
    <source>
        <dbReference type="Proteomes" id="UP000031030"/>
    </source>
</evidence>
<dbReference type="InterPro" id="IPR051678">
    <property type="entry name" value="AGP_Transferase"/>
</dbReference>
<evidence type="ECO:0000313" key="2">
    <source>
        <dbReference type="EMBL" id="KHK97473.1"/>
    </source>
</evidence>